<evidence type="ECO:0000313" key="7">
    <source>
        <dbReference type="Proteomes" id="UP000315235"/>
    </source>
</evidence>
<dbReference type="AlphaFoldDB" id="A0A553GWL8"/>
<evidence type="ECO:0000256" key="1">
    <source>
        <dbReference type="ARBA" id="ARBA00023015"/>
    </source>
</evidence>
<dbReference type="SMART" id="SM00895">
    <property type="entry name" value="FCD"/>
    <property type="match status" value="1"/>
</dbReference>
<dbReference type="Gene3D" id="1.20.120.530">
    <property type="entry name" value="GntR ligand-binding domain-like"/>
    <property type="match status" value="1"/>
</dbReference>
<evidence type="ECO:0000256" key="3">
    <source>
        <dbReference type="ARBA" id="ARBA00023163"/>
    </source>
</evidence>
<dbReference type="InterPro" id="IPR036390">
    <property type="entry name" value="WH_DNA-bd_sf"/>
</dbReference>
<sequence>MADANLQQRLYQALRQALLDGRFQPGEALKIRDLASAWGTSPMPVRAALQRLVAEGALEGEPQRSVRVPPMTEARFRQLFEVRLSLEGLAAELACPRVTAEALAQLEAEVAEMDAALQRRDIRTYLAANSRFHLALYGACDNPLLLRLIESLWLQVGPFFNRLFTEADLNLRLNGFHDEACRALRTGDARAVRHAVEQDLRYCGQYLAGLLRLEADAPARKSGAAARAGRGASTRTRPGQSASALGIPSRAARG</sequence>
<evidence type="ECO:0000256" key="2">
    <source>
        <dbReference type="ARBA" id="ARBA00023125"/>
    </source>
</evidence>
<protein>
    <submittedName>
        <fullName evidence="6">GntR family transcriptional regulator</fullName>
    </submittedName>
</protein>
<dbReference type="Proteomes" id="UP000315235">
    <property type="component" value="Unassembled WGS sequence"/>
</dbReference>
<dbReference type="InterPro" id="IPR000524">
    <property type="entry name" value="Tscrpt_reg_HTH_GntR"/>
</dbReference>
<dbReference type="Gene3D" id="1.10.10.10">
    <property type="entry name" value="Winged helix-like DNA-binding domain superfamily/Winged helix DNA-binding domain"/>
    <property type="match status" value="1"/>
</dbReference>
<feature type="compositionally biased region" description="Low complexity" evidence="4">
    <location>
        <begin position="224"/>
        <end position="239"/>
    </location>
</feature>
<dbReference type="CDD" id="cd07377">
    <property type="entry name" value="WHTH_GntR"/>
    <property type="match status" value="1"/>
</dbReference>
<dbReference type="SMART" id="SM00345">
    <property type="entry name" value="HTH_GNTR"/>
    <property type="match status" value="1"/>
</dbReference>
<keyword evidence="7" id="KW-1185">Reference proteome</keyword>
<reference evidence="6 7" key="1">
    <citation type="submission" date="2019-07" db="EMBL/GenBank/DDBJ databases">
        <title>Pseudomonas mangiferae sp. nov., isolated from bark of mango tree in Thailand.</title>
        <authorList>
            <person name="Srisuk N."/>
            <person name="Anurat P."/>
        </authorList>
    </citation>
    <scope>NUCLEOTIDE SEQUENCE [LARGE SCALE GENOMIC DNA]</scope>
    <source>
        <strain evidence="6 7">DMKU_BBB3-04</strain>
    </source>
</reference>
<dbReference type="PANTHER" id="PTHR43537:SF39">
    <property type="entry name" value="HTH-TYPE TRANSCRIPTIONAL REGULATOR MCBR"/>
    <property type="match status" value="1"/>
</dbReference>
<accession>A0A553GWL8</accession>
<feature type="region of interest" description="Disordered" evidence="4">
    <location>
        <begin position="224"/>
        <end position="254"/>
    </location>
</feature>
<organism evidence="6 7">
    <name type="scientific">Pseudomonas mangiferae</name>
    <dbReference type="NCBI Taxonomy" id="2593654"/>
    <lineage>
        <taxon>Bacteria</taxon>
        <taxon>Pseudomonadati</taxon>
        <taxon>Pseudomonadota</taxon>
        <taxon>Gammaproteobacteria</taxon>
        <taxon>Pseudomonadales</taxon>
        <taxon>Pseudomonadaceae</taxon>
        <taxon>Pseudomonas</taxon>
    </lineage>
</organism>
<dbReference type="SUPFAM" id="SSF48008">
    <property type="entry name" value="GntR ligand-binding domain-like"/>
    <property type="match status" value="1"/>
</dbReference>
<dbReference type="InterPro" id="IPR011711">
    <property type="entry name" value="GntR_C"/>
</dbReference>
<evidence type="ECO:0000313" key="6">
    <source>
        <dbReference type="EMBL" id="TRX73900.1"/>
    </source>
</evidence>
<keyword evidence="1" id="KW-0805">Transcription regulation</keyword>
<dbReference type="GO" id="GO:0003700">
    <property type="term" value="F:DNA-binding transcription factor activity"/>
    <property type="evidence" value="ECO:0007669"/>
    <property type="project" value="InterPro"/>
</dbReference>
<dbReference type="PROSITE" id="PS50949">
    <property type="entry name" value="HTH_GNTR"/>
    <property type="match status" value="1"/>
</dbReference>
<name>A0A553GWL8_9PSED</name>
<dbReference type="RefSeq" id="WP_143489359.1">
    <property type="nucleotide sequence ID" value="NZ_VJOY01000011.1"/>
</dbReference>
<feature type="domain" description="HTH gntR-type" evidence="5">
    <location>
        <begin position="4"/>
        <end position="71"/>
    </location>
</feature>
<gene>
    <name evidence="6" type="ORF">FM069_15940</name>
</gene>
<comment type="caution">
    <text evidence="6">The sequence shown here is derived from an EMBL/GenBank/DDBJ whole genome shotgun (WGS) entry which is preliminary data.</text>
</comment>
<dbReference type="Pfam" id="PF07729">
    <property type="entry name" value="FCD"/>
    <property type="match status" value="1"/>
</dbReference>
<dbReference type="GO" id="GO:0003677">
    <property type="term" value="F:DNA binding"/>
    <property type="evidence" value="ECO:0007669"/>
    <property type="project" value="UniProtKB-KW"/>
</dbReference>
<dbReference type="SUPFAM" id="SSF46785">
    <property type="entry name" value="Winged helix' DNA-binding domain"/>
    <property type="match status" value="1"/>
</dbReference>
<dbReference type="InterPro" id="IPR036388">
    <property type="entry name" value="WH-like_DNA-bd_sf"/>
</dbReference>
<evidence type="ECO:0000256" key="4">
    <source>
        <dbReference type="SAM" id="MobiDB-lite"/>
    </source>
</evidence>
<dbReference type="PANTHER" id="PTHR43537">
    <property type="entry name" value="TRANSCRIPTIONAL REGULATOR, GNTR FAMILY"/>
    <property type="match status" value="1"/>
</dbReference>
<dbReference type="Pfam" id="PF00392">
    <property type="entry name" value="GntR"/>
    <property type="match status" value="1"/>
</dbReference>
<evidence type="ECO:0000259" key="5">
    <source>
        <dbReference type="PROSITE" id="PS50949"/>
    </source>
</evidence>
<dbReference type="EMBL" id="VJOY01000011">
    <property type="protein sequence ID" value="TRX73900.1"/>
    <property type="molecule type" value="Genomic_DNA"/>
</dbReference>
<dbReference type="OrthoDB" id="7003764at2"/>
<keyword evidence="2" id="KW-0238">DNA-binding</keyword>
<proteinExistence type="predicted"/>
<dbReference type="InterPro" id="IPR008920">
    <property type="entry name" value="TF_FadR/GntR_C"/>
</dbReference>
<keyword evidence="3" id="KW-0804">Transcription</keyword>